<gene>
    <name evidence="1" type="ORF">NZD86_09160</name>
</gene>
<reference evidence="1" key="1">
    <citation type="submission" date="2022-08" db="EMBL/GenBank/DDBJ databases">
        <title>Alicyclobacillus dauci DSM2870, complete genome.</title>
        <authorList>
            <person name="Wang Q."/>
            <person name="Cai R."/>
            <person name="Wang Z."/>
        </authorList>
    </citation>
    <scope>NUCLEOTIDE SEQUENCE</scope>
    <source>
        <strain evidence="1">DSM 28700</strain>
    </source>
</reference>
<dbReference type="RefSeq" id="WP_268046216.1">
    <property type="nucleotide sequence ID" value="NZ_CP104064.1"/>
</dbReference>
<organism evidence="1 2">
    <name type="scientific">Alicyclobacillus dauci</name>
    <dbReference type="NCBI Taxonomy" id="1475485"/>
    <lineage>
        <taxon>Bacteria</taxon>
        <taxon>Bacillati</taxon>
        <taxon>Bacillota</taxon>
        <taxon>Bacilli</taxon>
        <taxon>Bacillales</taxon>
        <taxon>Alicyclobacillaceae</taxon>
        <taxon>Alicyclobacillus</taxon>
    </lineage>
</organism>
<protein>
    <recommendedName>
        <fullName evidence="3">Phage holin, LL-H family</fullName>
    </recommendedName>
</protein>
<evidence type="ECO:0008006" key="3">
    <source>
        <dbReference type="Google" id="ProtNLM"/>
    </source>
</evidence>
<sequence length="190" mass="20211">MLAGFNFNDIYTAVIAIAGSGVVTGWIHKAFGPKAVATEEKIVQAAGVLKPVIIEGIHEVEHLLQMPELAPVKAELDHVKAELRNSKIDAVVRGLATAYGKGIGELADDEKAVLVLYAQTELAKIGYTVTPEEINHVITTSRQIADAFAGSEAYNQTVKTVAIKRQLAEEARQALNSPTDNGQAAQPAVS</sequence>
<name>A0ABY6Z7X2_9BACL</name>
<evidence type="ECO:0000313" key="2">
    <source>
        <dbReference type="Proteomes" id="UP001164803"/>
    </source>
</evidence>
<keyword evidence="2" id="KW-1185">Reference proteome</keyword>
<accession>A0ABY6Z7X2</accession>
<evidence type="ECO:0000313" key="1">
    <source>
        <dbReference type="EMBL" id="WAH38628.1"/>
    </source>
</evidence>
<dbReference type="Proteomes" id="UP001164803">
    <property type="component" value="Chromosome"/>
</dbReference>
<dbReference type="EMBL" id="CP104064">
    <property type="protein sequence ID" value="WAH38628.1"/>
    <property type="molecule type" value="Genomic_DNA"/>
</dbReference>
<proteinExistence type="predicted"/>